<organism evidence="1 2">
    <name type="scientific">Lagenidium giganteum</name>
    <dbReference type="NCBI Taxonomy" id="4803"/>
    <lineage>
        <taxon>Eukaryota</taxon>
        <taxon>Sar</taxon>
        <taxon>Stramenopiles</taxon>
        <taxon>Oomycota</taxon>
        <taxon>Peronosporomycetes</taxon>
        <taxon>Pythiales</taxon>
        <taxon>Pythiaceae</taxon>
    </lineage>
</organism>
<dbReference type="GO" id="GO:0003824">
    <property type="term" value="F:catalytic activity"/>
    <property type="evidence" value="ECO:0007669"/>
    <property type="project" value="InterPro"/>
</dbReference>
<dbReference type="AlphaFoldDB" id="A0AAV2Z0D7"/>
<dbReference type="PANTHER" id="PTHR47703:SF2">
    <property type="entry name" value="D-AMINOACID AMINOTRANSFERASE-LIKE PLP-DEPENDENT ENZYMES SUPERFAMILY PROTEIN"/>
    <property type="match status" value="1"/>
</dbReference>
<protein>
    <submittedName>
        <fullName evidence="1">Uncharacterized protein</fullName>
    </submittedName>
</protein>
<evidence type="ECO:0000313" key="1">
    <source>
        <dbReference type="EMBL" id="DAZ99281.1"/>
    </source>
</evidence>
<comment type="caution">
    <text evidence="1">The sequence shown here is derived from an EMBL/GenBank/DDBJ whole genome shotgun (WGS) entry which is preliminary data.</text>
</comment>
<dbReference type="Gene3D" id="3.20.10.10">
    <property type="entry name" value="D-amino Acid Aminotransferase, subunit A, domain 2"/>
    <property type="match status" value="1"/>
</dbReference>
<proteinExistence type="predicted"/>
<dbReference type="SUPFAM" id="SSF56752">
    <property type="entry name" value="D-aminoacid aminotransferase-like PLP-dependent enzymes"/>
    <property type="match status" value="1"/>
</dbReference>
<gene>
    <name evidence="1" type="ORF">N0F65_005449</name>
</gene>
<dbReference type="Proteomes" id="UP001146120">
    <property type="component" value="Unassembled WGS sequence"/>
</dbReference>
<dbReference type="InterPro" id="IPR036038">
    <property type="entry name" value="Aminotransferase-like"/>
</dbReference>
<feature type="non-terminal residue" evidence="1">
    <location>
        <position position="1"/>
    </location>
</feature>
<dbReference type="PANTHER" id="PTHR47703">
    <property type="entry name" value="D-AMINOACID AMINOTRANSFERASE-LIKE PLP-DEPENDENT ENZYMES SUPERFAMILY PROTEIN"/>
    <property type="match status" value="1"/>
</dbReference>
<name>A0AAV2Z0D7_9STRA</name>
<accession>A0AAV2Z0D7</accession>
<reference evidence="1" key="1">
    <citation type="submission" date="2022-11" db="EMBL/GenBank/DDBJ databases">
        <authorList>
            <person name="Morgan W.R."/>
            <person name="Tartar A."/>
        </authorList>
    </citation>
    <scope>NUCLEOTIDE SEQUENCE</scope>
    <source>
        <strain evidence="1">ARSEF 373</strain>
    </source>
</reference>
<evidence type="ECO:0000313" key="2">
    <source>
        <dbReference type="Proteomes" id="UP001146120"/>
    </source>
</evidence>
<reference evidence="1" key="2">
    <citation type="journal article" date="2023" name="Microbiol Resour">
        <title>Decontamination and Annotation of the Draft Genome Sequence of the Oomycete Lagenidium giganteum ARSEF 373.</title>
        <authorList>
            <person name="Morgan W.R."/>
            <person name="Tartar A."/>
        </authorList>
    </citation>
    <scope>NUCLEOTIDE SEQUENCE</scope>
    <source>
        <strain evidence="1">ARSEF 373</strain>
    </source>
</reference>
<dbReference type="InterPro" id="IPR043132">
    <property type="entry name" value="BCAT-like_C"/>
</dbReference>
<sequence>GARVLVSGRGRENPRLKHTQWIHDREALETRARMATTELGWSRLDDVVLSTRTTDGEDRELLEGLITNFYVAVRDNCVETAEDDVLVGVGRALVIQACDDLDIPVIFKAPRFSERRSWQTAFLTSTCLVDAVRREA</sequence>
<keyword evidence="2" id="KW-1185">Reference proteome</keyword>
<dbReference type="EMBL" id="DAKRPA010000086">
    <property type="protein sequence ID" value="DAZ99281.1"/>
    <property type="molecule type" value="Genomic_DNA"/>
</dbReference>